<keyword evidence="9" id="KW-0239">DNA-directed DNA polymerase</keyword>
<evidence type="ECO:0000256" key="11">
    <source>
        <dbReference type="ARBA" id="ARBA00026073"/>
    </source>
</evidence>
<dbReference type="RefSeq" id="WP_150968110.1">
    <property type="nucleotide sequence ID" value="NZ_VZDO01000002.1"/>
</dbReference>
<dbReference type="InterPro" id="IPR040982">
    <property type="entry name" value="DNA_pol3_finger"/>
</dbReference>
<evidence type="ECO:0000259" key="13">
    <source>
        <dbReference type="SMART" id="SM00481"/>
    </source>
</evidence>
<comment type="similarity">
    <text evidence="2">Belongs to the DNA polymerase type-C family. DnaE subfamily.</text>
</comment>
<dbReference type="InterPro" id="IPR003141">
    <property type="entry name" value="Pol/His_phosphatase_N"/>
</dbReference>
<dbReference type="SUPFAM" id="SSF160975">
    <property type="entry name" value="AF1531-like"/>
    <property type="match status" value="1"/>
</dbReference>
<gene>
    <name evidence="14" type="primary">dnaE</name>
    <name evidence="14" type="ORF">F6X38_03240</name>
</gene>
<dbReference type="AlphaFoldDB" id="A0A7V7TY01"/>
<comment type="caution">
    <text evidence="14">The sequence shown here is derived from an EMBL/GenBank/DDBJ whole genome shotgun (WGS) entry which is preliminary data.</text>
</comment>
<evidence type="ECO:0000256" key="2">
    <source>
        <dbReference type="ARBA" id="ARBA00009496"/>
    </source>
</evidence>
<dbReference type="NCBIfam" id="NF004226">
    <property type="entry name" value="PRK05673.1"/>
    <property type="match status" value="1"/>
</dbReference>
<dbReference type="Pfam" id="PF07733">
    <property type="entry name" value="DNA_pol3_alpha"/>
    <property type="match status" value="1"/>
</dbReference>
<dbReference type="SMART" id="SM00481">
    <property type="entry name" value="POLIIIAc"/>
    <property type="match status" value="1"/>
</dbReference>
<dbReference type="GO" id="GO:0008408">
    <property type="term" value="F:3'-5' exonuclease activity"/>
    <property type="evidence" value="ECO:0007669"/>
    <property type="project" value="InterPro"/>
</dbReference>
<evidence type="ECO:0000256" key="3">
    <source>
        <dbReference type="ARBA" id="ARBA00012417"/>
    </source>
</evidence>
<dbReference type="Pfam" id="PF14579">
    <property type="entry name" value="HHH_6"/>
    <property type="match status" value="1"/>
</dbReference>
<dbReference type="InterPro" id="IPR049821">
    <property type="entry name" value="PolIIIA_DnaE1_PHP"/>
</dbReference>
<dbReference type="InterPro" id="IPR004365">
    <property type="entry name" value="NA-bd_OB_tRNA"/>
</dbReference>
<dbReference type="InterPro" id="IPR011708">
    <property type="entry name" value="DNA_pol3_alpha_NTPase_dom"/>
</dbReference>
<dbReference type="InterPro" id="IPR004805">
    <property type="entry name" value="DnaE2/DnaE/PolC"/>
</dbReference>
<feature type="domain" description="Polymerase/histidinol phosphatase N-terminal" evidence="13">
    <location>
        <begin position="17"/>
        <end position="84"/>
    </location>
</feature>
<evidence type="ECO:0000313" key="15">
    <source>
        <dbReference type="Proteomes" id="UP000432089"/>
    </source>
</evidence>
<dbReference type="GO" id="GO:0003887">
    <property type="term" value="F:DNA-directed DNA polymerase activity"/>
    <property type="evidence" value="ECO:0007669"/>
    <property type="project" value="UniProtKB-KW"/>
</dbReference>
<dbReference type="Proteomes" id="UP000432089">
    <property type="component" value="Unassembled WGS sequence"/>
</dbReference>
<comment type="function">
    <text evidence="10">DNA polymerase III is a complex, multichain enzyme responsible for most of the replicative synthesis in bacteria. This DNA polymerase also exhibits 3' to 5' exonuclease activity. The alpha chain is the DNA polymerase.</text>
</comment>
<evidence type="ECO:0000256" key="5">
    <source>
        <dbReference type="ARBA" id="ARBA00022490"/>
    </source>
</evidence>
<evidence type="ECO:0000256" key="6">
    <source>
        <dbReference type="ARBA" id="ARBA00022679"/>
    </source>
</evidence>
<evidence type="ECO:0000256" key="4">
    <source>
        <dbReference type="ARBA" id="ARBA00019114"/>
    </source>
</evidence>
<reference evidence="14 15" key="1">
    <citation type="submission" date="2019-09" db="EMBL/GenBank/DDBJ databases">
        <title>YIM 132180 draft genome.</title>
        <authorList>
            <person name="Zhang K."/>
        </authorList>
    </citation>
    <scope>NUCLEOTIDE SEQUENCE [LARGE SCALE GENOMIC DNA]</scope>
    <source>
        <strain evidence="14 15">YIM 132180</strain>
    </source>
</reference>
<comment type="subunit">
    <text evidence="11">DNA polymerase III contains a core (composed of alpha, epsilon and theta chains) that associates with a tau subunit. This core dimerizes to form the POLIII' complex. PolIII' associates with the gamma complex (composed of gamma, delta, delta', psi and chi chains) and with the beta chain to form the complete DNA polymerase III complex.</text>
</comment>
<keyword evidence="5" id="KW-0963">Cytoplasm</keyword>
<keyword evidence="7 14" id="KW-0548">Nucleotidyltransferase</keyword>
<dbReference type="SUPFAM" id="SSF89550">
    <property type="entry name" value="PHP domain-like"/>
    <property type="match status" value="1"/>
</dbReference>
<comment type="catalytic activity">
    <reaction evidence="12">
        <text>DNA(n) + a 2'-deoxyribonucleoside 5'-triphosphate = DNA(n+1) + diphosphate</text>
        <dbReference type="Rhea" id="RHEA:22508"/>
        <dbReference type="Rhea" id="RHEA-COMP:17339"/>
        <dbReference type="Rhea" id="RHEA-COMP:17340"/>
        <dbReference type="ChEBI" id="CHEBI:33019"/>
        <dbReference type="ChEBI" id="CHEBI:61560"/>
        <dbReference type="ChEBI" id="CHEBI:173112"/>
        <dbReference type="EC" id="2.7.7.7"/>
    </reaction>
</comment>
<dbReference type="EMBL" id="VZDO01000002">
    <property type="protein sequence ID" value="KAB0681850.1"/>
    <property type="molecule type" value="Genomic_DNA"/>
</dbReference>
<dbReference type="Pfam" id="PF01336">
    <property type="entry name" value="tRNA_anti-codon"/>
    <property type="match status" value="1"/>
</dbReference>
<evidence type="ECO:0000256" key="12">
    <source>
        <dbReference type="ARBA" id="ARBA00049244"/>
    </source>
</evidence>
<dbReference type="CDD" id="cd04485">
    <property type="entry name" value="DnaE_OBF"/>
    <property type="match status" value="1"/>
</dbReference>
<dbReference type="NCBIfam" id="TIGR00594">
    <property type="entry name" value="polc"/>
    <property type="match status" value="1"/>
</dbReference>
<evidence type="ECO:0000256" key="1">
    <source>
        <dbReference type="ARBA" id="ARBA00004496"/>
    </source>
</evidence>
<evidence type="ECO:0000256" key="9">
    <source>
        <dbReference type="ARBA" id="ARBA00022932"/>
    </source>
</evidence>
<dbReference type="Gene3D" id="1.10.10.1600">
    <property type="entry name" value="Bacterial DNA polymerase III alpha subunit, thumb domain"/>
    <property type="match status" value="1"/>
</dbReference>
<dbReference type="Pfam" id="PF02811">
    <property type="entry name" value="PHP"/>
    <property type="match status" value="1"/>
</dbReference>
<dbReference type="CDD" id="cd07433">
    <property type="entry name" value="PHP_PolIIIA_DnaE1"/>
    <property type="match status" value="1"/>
</dbReference>
<sequence>MAETQGTGAAGRELRFIHLRCHSAFSLLEGALRIDQIVKHAKGDGSPAIGIADTNNLFGALEFSEKAAKSGIQPIIGCQLEVDFGDGDNESGRDRAALTGFAPMVFIAADEKGYENLVEIVSLAYLAHDGNSRPHVLLDWLKSRGEGIVALTGGPLGPIGTALQAGRAAIARGRLEVLSAIYGDRLYVELQRQRGYNRRIEAETVDLAYELGLPLVATNEPYFICKDDFDAHDALIAVASNKLVSQEDRRRLTTDHCLKTQDEMAMLFADLPEALSSTIEIARRCSYRVRTRKPILPRFAGANADPAEAERAEAAEMRRQAVEGLNARLAVHGMAPGQTEAVYRERLEYELGIIERMKFPGYFLIVADFIKWAKAQGIPVGPGRGSGAGSLVAWSLTITDLDPLRFSLLFERFLNPDRVSMPDFDIDFCQERRGEVIRYVQEKYGRQQVGQIITFGTLQARACLRDVGRVLEMSYGQVDKLCKMVPANPANPVTLAQAIEGEPRLQEAREKEEIVGRLLDIALKLEGLYRHASTHAAGIVIGDRPLSKLVPMYRDPRSDMPVTQFNMKWVEQAGLVKFDFLGLKTLTTLQTAMALIARRKIEIDLGKLPLDDKPTFDMLTRGETVGVFQVESAGMRKALIGMRPDQLEDIIALVALYRPGPMENIPTYNARKHKEEEADFLHPKIEHILKETQGVIIYQEQVMQIAQVLSGYSLGEADLLRRAMGKKIRAEMDTQRVRFVDGAVKNGLAKAQANTIFDLLAKFADYGFNKSHAAAYALVTYQTAYLKANYPTEFLAASMTLDIGNTDKLNEFRRDAVRLGIEIVAPSVQTSHKAFEVEPNRIFYSLAAIKGVGEQAVEHIVELRGKGTFRSLEDFCAKIDPKIVNKRTFEHLIAAGALDCFGYDRATLTANVDRLSGYAAWRSEGRQSGQNDMFGGSTDELEKLHLADTDRWTSAEKLMREFGAIGFYLSAHPLDEYSATLKRLHVQTYADVVAAVRRGASAGRIAGTVISRQERRTRTGGKIGIVNLSDPSGQYEVVLFSETLMQFRDMLEPGAAVIMIVQAEERPEGISLRAGSVQSLEDEAVRMQKSLRIFLNEAKPLERFRSQLQSGGDSEISLILIGEGGEREVEIALPGKYRVSPQMAGAIRAVPGVVDVELA</sequence>
<dbReference type="PANTHER" id="PTHR32294">
    <property type="entry name" value="DNA POLYMERASE III SUBUNIT ALPHA"/>
    <property type="match status" value="1"/>
</dbReference>
<dbReference type="GO" id="GO:0005737">
    <property type="term" value="C:cytoplasm"/>
    <property type="evidence" value="ECO:0007669"/>
    <property type="project" value="UniProtKB-SubCell"/>
</dbReference>
<organism evidence="14 15">
    <name type="scientific">Plantimonas leprariae</name>
    <dbReference type="NCBI Taxonomy" id="2615207"/>
    <lineage>
        <taxon>Bacteria</taxon>
        <taxon>Pseudomonadati</taxon>
        <taxon>Pseudomonadota</taxon>
        <taxon>Alphaproteobacteria</taxon>
        <taxon>Hyphomicrobiales</taxon>
        <taxon>Aurantimonadaceae</taxon>
        <taxon>Plantimonas</taxon>
    </lineage>
</organism>
<evidence type="ECO:0000256" key="10">
    <source>
        <dbReference type="ARBA" id="ARBA00025611"/>
    </source>
</evidence>
<dbReference type="Gene3D" id="1.10.150.870">
    <property type="match status" value="1"/>
</dbReference>
<keyword evidence="15" id="KW-1185">Reference proteome</keyword>
<dbReference type="InterPro" id="IPR004013">
    <property type="entry name" value="PHP_dom"/>
</dbReference>
<proteinExistence type="inferred from homology"/>
<name>A0A7V7TY01_9HYPH</name>
<evidence type="ECO:0000256" key="8">
    <source>
        <dbReference type="ARBA" id="ARBA00022705"/>
    </source>
</evidence>
<evidence type="ECO:0000313" key="14">
    <source>
        <dbReference type="EMBL" id="KAB0681850.1"/>
    </source>
</evidence>
<evidence type="ECO:0000256" key="7">
    <source>
        <dbReference type="ARBA" id="ARBA00022695"/>
    </source>
</evidence>
<comment type="subcellular location">
    <subcellularLocation>
        <location evidence="1">Cytoplasm</location>
    </subcellularLocation>
</comment>
<dbReference type="EC" id="2.7.7.7" evidence="3"/>
<dbReference type="GO" id="GO:0003676">
    <property type="term" value="F:nucleic acid binding"/>
    <property type="evidence" value="ECO:0007669"/>
    <property type="project" value="InterPro"/>
</dbReference>
<dbReference type="Gene3D" id="3.20.20.140">
    <property type="entry name" value="Metal-dependent hydrolases"/>
    <property type="match status" value="1"/>
</dbReference>
<dbReference type="InterPro" id="IPR029460">
    <property type="entry name" value="DNAPol_HHH"/>
</dbReference>
<dbReference type="Pfam" id="PF17657">
    <property type="entry name" value="DNA_pol3_finger"/>
    <property type="match status" value="1"/>
</dbReference>
<dbReference type="PANTHER" id="PTHR32294:SF0">
    <property type="entry name" value="DNA POLYMERASE III SUBUNIT ALPHA"/>
    <property type="match status" value="1"/>
</dbReference>
<protein>
    <recommendedName>
        <fullName evidence="4">DNA polymerase III subunit alpha</fullName>
        <ecNumber evidence="3">2.7.7.7</ecNumber>
    </recommendedName>
</protein>
<accession>A0A7V7TY01</accession>
<keyword evidence="6 14" id="KW-0808">Transferase</keyword>
<dbReference type="GO" id="GO:0006260">
    <property type="term" value="P:DNA replication"/>
    <property type="evidence" value="ECO:0007669"/>
    <property type="project" value="UniProtKB-KW"/>
</dbReference>
<dbReference type="InterPro" id="IPR016195">
    <property type="entry name" value="Pol/histidinol_Pase-like"/>
</dbReference>
<dbReference type="InterPro" id="IPR041931">
    <property type="entry name" value="DNA_pol3_alpha_thumb_dom"/>
</dbReference>
<keyword evidence="8" id="KW-0235">DNA replication</keyword>